<evidence type="ECO:0000259" key="1">
    <source>
        <dbReference type="PROSITE" id="PS50097"/>
    </source>
</evidence>
<name>A0A0D2NZV3_HYPSF</name>
<feature type="domain" description="BTB" evidence="1">
    <location>
        <begin position="21"/>
        <end position="44"/>
    </location>
</feature>
<evidence type="ECO:0000313" key="2">
    <source>
        <dbReference type="EMBL" id="KJA22011.1"/>
    </source>
</evidence>
<protein>
    <recommendedName>
        <fullName evidence="1">BTB domain-containing protein</fullName>
    </recommendedName>
</protein>
<reference evidence="3" key="1">
    <citation type="submission" date="2014-04" db="EMBL/GenBank/DDBJ databases">
        <title>Evolutionary Origins and Diversification of the Mycorrhizal Mutualists.</title>
        <authorList>
            <consortium name="DOE Joint Genome Institute"/>
            <consortium name="Mycorrhizal Genomics Consortium"/>
            <person name="Kohler A."/>
            <person name="Kuo A."/>
            <person name="Nagy L.G."/>
            <person name="Floudas D."/>
            <person name="Copeland A."/>
            <person name="Barry K.W."/>
            <person name="Cichocki N."/>
            <person name="Veneault-Fourrey C."/>
            <person name="LaButti K."/>
            <person name="Lindquist E.A."/>
            <person name="Lipzen A."/>
            <person name="Lundell T."/>
            <person name="Morin E."/>
            <person name="Murat C."/>
            <person name="Riley R."/>
            <person name="Ohm R."/>
            <person name="Sun H."/>
            <person name="Tunlid A."/>
            <person name="Henrissat B."/>
            <person name="Grigoriev I.V."/>
            <person name="Hibbett D.S."/>
            <person name="Martin F."/>
        </authorList>
    </citation>
    <scope>NUCLEOTIDE SEQUENCE [LARGE SCALE GENOMIC DNA]</scope>
    <source>
        <strain evidence="3">FD-334 SS-4</strain>
    </source>
</reference>
<dbReference type="CDD" id="cd18186">
    <property type="entry name" value="BTB_POZ_ZBTB_KLHL-like"/>
    <property type="match status" value="1"/>
</dbReference>
<dbReference type="OrthoDB" id="3036049at2759"/>
<dbReference type="InterPro" id="IPR000210">
    <property type="entry name" value="BTB/POZ_dom"/>
</dbReference>
<dbReference type="EMBL" id="KN817553">
    <property type="protein sequence ID" value="KJA22011.1"/>
    <property type="molecule type" value="Genomic_DNA"/>
</dbReference>
<dbReference type="AlphaFoldDB" id="A0A0D2NZV3"/>
<evidence type="ECO:0000313" key="3">
    <source>
        <dbReference type="Proteomes" id="UP000054270"/>
    </source>
</evidence>
<dbReference type="Gene3D" id="3.30.710.10">
    <property type="entry name" value="Potassium Channel Kv1.1, Chain A"/>
    <property type="match status" value="1"/>
</dbReference>
<dbReference type="InterPro" id="IPR011333">
    <property type="entry name" value="SKP1/BTB/POZ_sf"/>
</dbReference>
<organism evidence="2 3">
    <name type="scientific">Hypholoma sublateritium (strain FD-334 SS-4)</name>
    <dbReference type="NCBI Taxonomy" id="945553"/>
    <lineage>
        <taxon>Eukaryota</taxon>
        <taxon>Fungi</taxon>
        <taxon>Dikarya</taxon>
        <taxon>Basidiomycota</taxon>
        <taxon>Agaricomycotina</taxon>
        <taxon>Agaricomycetes</taxon>
        <taxon>Agaricomycetidae</taxon>
        <taxon>Agaricales</taxon>
        <taxon>Agaricineae</taxon>
        <taxon>Strophariaceae</taxon>
        <taxon>Hypholoma</taxon>
    </lineage>
</organism>
<dbReference type="PROSITE" id="PS50097">
    <property type="entry name" value="BTB"/>
    <property type="match status" value="1"/>
</dbReference>
<accession>A0A0D2NZV3</accession>
<sequence>MDSSSSCVPPQGVPELWFADADVVFHAGGKIFRVHRGILSARSPKTAVTRINLPDDATDVYHLFLAIFDAGYFESPLSKYPISVIISILRLAHKYDVAFLKRRVVTHLNQLFPTEWTDFSDLMSSKIHKFQEGEEHEIFPLLALGETTGIQWILPAVNLRLLFLPLSVLFQLETWNALDTSQKQKYLVNREECIENLVHCGNWLWSPSRESCLSVPQCTARFRFLRAGGSWKLRPTGPMCCLCDACKQHMREKALESGQQFWGDVPLYINLDDWNTLRDAKDRFSKMFIASAVAPSPP</sequence>
<gene>
    <name evidence="2" type="ORF">HYPSUDRAFT_67313</name>
</gene>
<keyword evidence="3" id="KW-1185">Reference proteome</keyword>
<dbReference type="SUPFAM" id="SSF54695">
    <property type="entry name" value="POZ domain"/>
    <property type="match status" value="1"/>
</dbReference>
<dbReference type="Proteomes" id="UP000054270">
    <property type="component" value="Unassembled WGS sequence"/>
</dbReference>
<proteinExistence type="predicted"/>